<gene>
    <name evidence="14" type="primary">pknB</name>
    <name evidence="14" type="ORF">L0P79_04250</name>
</gene>
<keyword evidence="5 14" id="KW-0418">Kinase</keyword>
<feature type="domain" description="Protein kinase" evidence="12">
    <location>
        <begin position="13"/>
        <end position="274"/>
    </location>
</feature>
<dbReference type="CDD" id="cd06577">
    <property type="entry name" value="PASTA_pknB"/>
    <property type="match status" value="3"/>
</dbReference>
<feature type="domain" description="PASTA" evidence="13">
    <location>
        <begin position="523"/>
        <end position="589"/>
    </location>
</feature>
<keyword evidence="11" id="KW-0812">Transmembrane</keyword>
<accession>A0ABS9M6Y0</accession>
<feature type="region of interest" description="Disordered" evidence="10">
    <location>
        <begin position="304"/>
        <end position="347"/>
    </location>
</feature>
<feature type="binding site" evidence="9">
    <location>
        <position position="42"/>
    </location>
    <ligand>
        <name>ATP</name>
        <dbReference type="ChEBI" id="CHEBI:30616"/>
    </ligand>
</feature>
<evidence type="ECO:0000256" key="6">
    <source>
        <dbReference type="ARBA" id="ARBA00022840"/>
    </source>
</evidence>
<dbReference type="PROSITE" id="PS00107">
    <property type="entry name" value="PROTEIN_KINASE_ATP"/>
    <property type="match status" value="1"/>
</dbReference>
<dbReference type="NCBIfam" id="NF033483">
    <property type="entry name" value="PknB_PASTA_kin"/>
    <property type="match status" value="1"/>
</dbReference>
<dbReference type="InterPro" id="IPR005543">
    <property type="entry name" value="PASTA_dom"/>
</dbReference>
<evidence type="ECO:0000256" key="1">
    <source>
        <dbReference type="ARBA" id="ARBA00012513"/>
    </source>
</evidence>
<dbReference type="SMART" id="SM00220">
    <property type="entry name" value="S_TKc"/>
    <property type="match status" value="1"/>
</dbReference>
<keyword evidence="15" id="KW-1185">Reference proteome</keyword>
<evidence type="ECO:0000259" key="13">
    <source>
        <dbReference type="PROSITE" id="PS51178"/>
    </source>
</evidence>
<keyword evidence="4 9" id="KW-0547">Nucleotide-binding</keyword>
<dbReference type="Pfam" id="PF03793">
    <property type="entry name" value="PASTA"/>
    <property type="match status" value="3"/>
</dbReference>
<feature type="compositionally biased region" description="Polar residues" evidence="10">
    <location>
        <begin position="633"/>
        <end position="643"/>
    </location>
</feature>
<evidence type="ECO:0000256" key="8">
    <source>
        <dbReference type="ARBA" id="ARBA00048679"/>
    </source>
</evidence>
<dbReference type="SMART" id="SM00740">
    <property type="entry name" value="PASTA"/>
    <property type="match status" value="3"/>
</dbReference>
<evidence type="ECO:0000256" key="5">
    <source>
        <dbReference type="ARBA" id="ARBA00022777"/>
    </source>
</evidence>
<dbReference type="Gene3D" id="3.30.200.20">
    <property type="entry name" value="Phosphorylase Kinase, domain 1"/>
    <property type="match status" value="1"/>
</dbReference>
<evidence type="ECO:0000256" key="4">
    <source>
        <dbReference type="ARBA" id="ARBA00022741"/>
    </source>
</evidence>
<dbReference type="Proteomes" id="UP001200313">
    <property type="component" value="Unassembled WGS sequence"/>
</dbReference>
<comment type="catalytic activity">
    <reaction evidence="7">
        <text>L-threonyl-[protein] + ATP = O-phospho-L-threonyl-[protein] + ADP + H(+)</text>
        <dbReference type="Rhea" id="RHEA:46608"/>
        <dbReference type="Rhea" id="RHEA-COMP:11060"/>
        <dbReference type="Rhea" id="RHEA-COMP:11605"/>
        <dbReference type="ChEBI" id="CHEBI:15378"/>
        <dbReference type="ChEBI" id="CHEBI:30013"/>
        <dbReference type="ChEBI" id="CHEBI:30616"/>
        <dbReference type="ChEBI" id="CHEBI:61977"/>
        <dbReference type="ChEBI" id="CHEBI:456216"/>
        <dbReference type="EC" id="2.7.11.1"/>
    </reaction>
</comment>
<evidence type="ECO:0000313" key="14">
    <source>
        <dbReference type="EMBL" id="MCG4526285.1"/>
    </source>
</evidence>
<evidence type="ECO:0000256" key="10">
    <source>
        <dbReference type="SAM" id="MobiDB-lite"/>
    </source>
</evidence>
<reference evidence="14 15" key="1">
    <citation type="submission" date="2022-01" db="EMBL/GenBank/DDBJ databases">
        <title>Collection of gut derived symbiotic bacterial strains cultured from healthy donors.</title>
        <authorList>
            <person name="Lin H."/>
            <person name="Kohout C."/>
            <person name="Waligurski E."/>
            <person name="Pamer E.G."/>
        </authorList>
    </citation>
    <scope>NUCLEOTIDE SEQUENCE [LARGE SCALE GENOMIC DNA]</scope>
    <source>
        <strain evidence="14 15">DFI.3.7</strain>
    </source>
</reference>
<dbReference type="PANTHER" id="PTHR43289:SF34">
    <property type="entry name" value="SERINE_THREONINE-PROTEIN KINASE YBDM-RELATED"/>
    <property type="match status" value="1"/>
</dbReference>
<dbReference type="Pfam" id="PF00069">
    <property type="entry name" value="Pkinase"/>
    <property type="match status" value="1"/>
</dbReference>
<dbReference type="PROSITE" id="PS50011">
    <property type="entry name" value="PROTEIN_KINASE_DOM"/>
    <property type="match status" value="1"/>
</dbReference>
<feature type="transmembrane region" description="Helical" evidence="11">
    <location>
        <begin position="350"/>
        <end position="374"/>
    </location>
</feature>
<keyword evidence="2" id="KW-0723">Serine/threonine-protein kinase</keyword>
<dbReference type="GO" id="GO:0016301">
    <property type="term" value="F:kinase activity"/>
    <property type="evidence" value="ECO:0007669"/>
    <property type="project" value="UniProtKB-KW"/>
</dbReference>
<dbReference type="PROSITE" id="PS51178">
    <property type="entry name" value="PASTA"/>
    <property type="match status" value="3"/>
</dbReference>
<dbReference type="RefSeq" id="WP_238073324.1">
    <property type="nucleotide sequence ID" value="NZ_JAKNJB010000005.1"/>
</dbReference>
<proteinExistence type="predicted"/>
<evidence type="ECO:0000256" key="11">
    <source>
        <dbReference type="SAM" id="Phobius"/>
    </source>
</evidence>
<dbReference type="InterPro" id="IPR011009">
    <property type="entry name" value="Kinase-like_dom_sf"/>
</dbReference>
<keyword evidence="6 9" id="KW-0067">ATP-binding</keyword>
<evidence type="ECO:0000259" key="12">
    <source>
        <dbReference type="PROSITE" id="PS50011"/>
    </source>
</evidence>
<feature type="domain" description="PASTA" evidence="13">
    <location>
        <begin position="382"/>
        <end position="450"/>
    </location>
</feature>
<dbReference type="InterPro" id="IPR000719">
    <property type="entry name" value="Prot_kinase_dom"/>
</dbReference>
<dbReference type="Gene3D" id="1.10.510.10">
    <property type="entry name" value="Transferase(Phosphotransferase) domain 1"/>
    <property type="match status" value="1"/>
</dbReference>
<dbReference type="EMBL" id="JAKNJB010000005">
    <property type="protein sequence ID" value="MCG4526285.1"/>
    <property type="molecule type" value="Genomic_DNA"/>
</dbReference>
<evidence type="ECO:0000256" key="7">
    <source>
        <dbReference type="ARBA" id="ARBA00047899"/>
    </source>
</evidence>
<sequence length="707" mass="77158">MDQYIGKMLDNRYEILEVIGTGGMAVVYKARCHRLNRLVAIKILRDDLAQDAEFRRRFHDESQSVAMLSHPNIMAVYDVSKSSDLEYIVMELLDGITLKQYMQKKGEPLSWKEALHFITQIMKALSHAHGRGIIHRDIKPQNIMVLRDGSIKVADFGIARLASAAQSTLTQEALGSVHYISPEQARGSRIDARSDIYSAGVVLYEMLTGRLPYEGDSPVSVAIQHINSIPLAPRELNPDIPEALEAITMKAMASNVEQRYLSADAMLADLEEFRKNPNINFEYTPADLFTGDAGDEPTQVIETTGRQRIYHTPPPAHSRPAGPREDEPEEDDDDFRGRRRGRSRDHGSSLAAPMAVAAILIFIVGIGVFLWMTFFSDIFNPAVQEHKVPDLRGKTLEEIAKLPEVESGVFSIVEGDTILSDEYPAGQVVKQSPEAEKTVKGNSFTITVNISAGEDSILMPGVVNKELREALAILKNEGIGWADPEYASSDTVTRNYVISTDPVEGIELAPGQKVRLVVSLGPKPETVTMIPLIGQYVEDAETMLNELGLKLGQALPVTSEEEAGRIVWQSIESNQDVEVGTTVNVQYSKGTVTEPTQPPASSTPPEESPTAPGGESSPPSGEPDVPANGSGGTEPTVSSQSIPITLPEGDPDDTLTVRIDVGGTKMYENSVPRHMSPISPSVPGSGTQRVDIYINGSLYESRTVTFS</sequence>
<comment type="catalytic activity">
    <reaction evidence="8">
        <text>L-seryl-[protein] + ATP = O-phospho-L-seryl-[protein] + ADP + H(+)</text>
        <dbReference type="Rhea" id="RHEA:17989"/>
        <dbReference type="Rhea" id="RHEA-COMP:9863"/>
        <dbReference type="Rhea" id="RHEA-COMP:11604"/>
        <dbReference type="ChEBI" id="CHEBI:15378"/>
        <dbReference type="ChEBI" id="CHEBI:29999"/>
        <dbReference type="ChEBI" id="CHEBI:30616"/>
        <dbReference type="ChEBI" id="CHEBI:83421"/>
        <dbReference type="ChEBI" id="CHEBI:456216"/>
        <dbReference type="EC" id="2.7.11.1"/>
    </reaction>
</comment>
<evidence type="ECO:0000256" key="9">
    <source>
        <dbReference type="PROSITE-ProRule" id="PRU10141"/>
    </source>
</evidence>
<keyword evidence="3" id="KW-0808">Transferase</keyword>
<dbReference type="PANTHER" id="PTHR43289">
    <property type="entry name" value="MITOGEN-ACTIVATED PROTEIN KINASE KINASE KINASE 20-RELATED"/>
    <property type="match status" value="1"/>
</dbReference>
<feature type="compositionally biased region" description="Low complexity" evidence="10">
    <location>
        <begin position="603"/>
        <end position="623"/>
    </location>
</feature>
<evidence type="ECO:0000256" key="2">
    <source>
        <dbReference type="ARBA" id="ARBA00022527"/>
    </source>
</evidence>
<dbReference type="InterPro" id="IPR008271">
    <property type="entry name" value="Ser/Thr_kinase_AS"/>
</dbReference>
<dbReference type="Gene3D" id="3.30.10.20">
    <property type="match status" value="3"/>
</dbReference>
<protein>
    <recommendedName>
        <fullName evidence="1">non-specific serine/threonine protein kinase</fullName>
        <ecNumber evidence="1">2.7.11.1</ecNumber>
    </recommendedName>
</protein>
<dbReference type="SUPFAM" id="SSF56112">
    <property type="entry name" value="Protein kinase-like (PK-like)"/>
    <property type="match status" value="1"/>
</dbReference>
<dbReference type="CDD" id="cd14014">
    <property type="entry name" value="STKc_PknB_like"/>
    <property type="match status" value="1"/>
</dbReference>
<keyword evidence="11" id="KW-0472">Membrane</keyword>
<organism evidence="14 15">
    <name type="scientific">Intestinimonas massiliensis</name>
    <name type="common">ex Afouda et al. 2020</name>
    <dbReference type="NCBI Taxonomy" id="1673721"/>
    <lineage>
        <taxon>Bacteria</taxon>
        <taxon>Bacillati</taxon>
        <taxon>Bacillota</taxon>
        <taxon>Clostridia</taxon>
        <taxon>Eubacteriales</taxon>
        <taxon>Intestinimonas</taxon>
    </lineage>
</organism>
<feature type="region of interest" description="Disordered" evidence="10">
    <location>
        <begin position="590"/>
        <end position="656"/>
    </location>
</feature>
<dbReference type="InterPro" id="IPR017441">
    <property type="entry name" value="Protein_kinase_ATP_BS"/>
</dbReference>
<comment type="caution">
    <text evidence="14">The sequence shown here is derived from an EMBL/GenBank/DDBJ whole genome shotgun (WGS) entry which is preliminary data.</text>
</comment>
<evidence type="ECO:0000313" key="15">
    <source>
        <dbReference type="Proteomes" id="UP001200313"/>
    </source>
</evidence>
<keyword evidence="11" id="KW-1133">Transmembrane helix</keyword>
<name>A0ABS9M6Y0_9FIRM</name>
<evidence type="ECO:0000256" key="3">
    <source>
        <dbReference type="ARBA" id="ARBA00022679"/>
    </source>
</evidence>
<feature type="domain" description="PASTA" evidence="13">
    <location>
        <begin position="453"/>
        <end position="520"/>
    </location>
</feature>
<dbReference type="EC" id="2.7.11.1" evidence="1"/>
<dbReference type="PROSITE" id="PS00108">
    <property type="entry name" value="PROTEIN_KINASE_ST"/>
    <property type="match status" value="1"/>
</dbReference>